<evidence type="ECO:0000256" key="1">
    <source>
        <dbReference type="SAM" id="MobiDB-lite"/>
    </source>
</evidence>
<evidence type="ECO:0000256" key="2">
    <source>
        <dbReference type="SAM" id="Phobius"/>
    </source>
</evidence>
<keyword evidence="4" id="KW-1185">Reference proteome</keyword>
<feature type="compositionally biased region" description="Basic and acidic residues" evidence="1">
    <location>
        <begin position="45"/>
        <end position="54"/>
    </location>
</feature>
<dbReference type="OrthoDB" id="4093673at2759"/>
<dbReference type="InterPro" id="IPR057394">
    <property type="entry name" value="PIGBOS1"/>
</dbReference>
<proteinExistence type="predicted"/>
<keyword evidence="2" id="KW-0472">Membrane</keyword>
<dbReference type="AlphaFoldDB" id="A0A194WBV6"/>
<dbReference type="EMBL" id="CM003108">
    <property type="protein sequence ID" value="KUI73827.1"/>
    <property type="molecule type" value="Genomic_DNA"/>
</dbReference>
<evidence type="ECO:0000313" key="4">
    <source>
        <dbReference type="Proteomes" id="UP000078559"/>
    </source>
</evidence>
<dbReference type="Pfam" id="PF23670">
    <property type="entry name" value="PIGBOS1"/>
    <property type="match status" value="1"/>
</dbReference>
<reference evidence="3" key="1">
    <citation type="submission" date="2014-12" db="EMBL/GenBank/DDBJ databases">
        <title>Genome Sequence of Valsa Canker Pathogens Uncovers a Specific Adaption of Colonization on Woody Bark.</title>
        <authorList>
            <person name="Yin Z."/>
            <person name="Liu H."/>
            <person name="Gao X."/>
            <person name="Li Z."/>
            <person name="Song N."/>
            <person name="Ke X."/>
            <person name="Dai Q."/>
            <person name="Wu Y."/>
            <person name="Sun Y."/>
            <person name="Xu J.-R."/>
            <person name="Kang Z.K."/>
            <person name="Wang L."/>
            <person name="Huang L."/>
        </authorList>
    </citation>
    <scope>NUCLEOTIDE SEQUENCE [LARGE SCALE GENOMIC DNA]</scope>
    <source>
        <strain evidence="3">03-8</strain>
    </source>
</reference>
<evidence type="ECO:0000313" key="3">
    <source>
        <dbReference type="EMBL" id="KUI73827.1"/>
    </source>
</evidence>
<keyword evidence="2" id="KW-1133">Transmembrane helix</keyword>
<feature type="region of interest" description="Disordered" evidence="1">
    <location>
        <begin position="33"/>
        <end position="72"/>
    </location>
</feature>
<organism evidence="3 4">
    <name type="scientific">Cytospora mali</name>
    <name type="common">Apple Valsa canker fungus</name>
    <name type="synonym">Valsa mali</name>
    <dbReference type="NCBI Taxonomy" id="578113"/>
    <lineage>
        <taxon>Eukaryota</taxon>
        <taxon>Fungi</taxon>
        <taxon>Dikarya</taxon>
        <taxon>Ascomycota</taxon>
        <taxon>Pezizomycotina</taxon>
        <taxon>Sordariomycetes</taxon>
        <taxon>Sordariomycetidae</taxon>
        <taxon>Diaporthales</taxon>
        <taxon>Cytosporaceae</taxon>
        <taxon>Cytospora</taxon>
    </lineage>
</organism>
<protein>
    <submittedName>
        <fullName evidence="3">Uncharacterized protein</fullName>
    </submittedName>
</protein>
<gene>
    <name evidence="3" type="ORF">VM1G_09249</name>
</gene>
<sequence length="72" mass="7833">MSARNLAALGLSVGVGVITGVYIFRPALQEQQESNEIWRNPGQPKPEDVLRDDNTTVQDRSGQAPKPSDQGK</sequence>
<feature type="transmembrane region" description="Helical" evidence="2">
    <location>
        <begin position="6"/>
        <end position="24"/>
    </location>
</feature>
<keyword evidence="2" id="KW-0812">Transmembrane</keyword>
<dbReference type="Proteomes" id="UP000078559">
    <property type="component" value="Chromosome 11"/>
</dbReference>
<name>A0A194WBV6_CYTMA</name>
<accession>A0A194WBV6</accession>